<organism evidence="3 4">
    <name type="scientific">Streptomyces dangxiongensis</name>
    <dbReference type="NCBI Taxonomy" id="1442032"/>
    <lineage>
        <taxon>Bacteria</taxon>
        <taxon>Bacillati</taxon>
        <taxon>Actinomycetota</taxon>
        <taxon>Actinomycetes</taxon>
        <taxon>Kitasatosporales</taxon>
        <taxon>Streptomycetaceae</taxon>
        <taxon>Streptomyces</taxon>
    </lineage>
</organism>
<evidence type="ECO:0000313" key="4">
    <source>
        <dbReference type="Proteomes" id="UP000268329"/>
    </source>
</evidence>
<keyword evidence="4" id="KW-1185">Reference proteome</keyword>
<sequence length="97" mass="9827">METAPGAPRPSGPHANADPVPRLAFPPVLVTSGSQAVHGKPVRDPLRSLSSPGRSRRTAAQPRSLPSAATAAFAALMAPLLISSVAGAFLVSKSLPL</sequence>
<dbReference type="KEGG" id="sdd:D9753_06170"/>
<keyword evidence="2" id="KW-1133">Transmembrane helix</keyword>
<feature type="region of interest" description="Disordered" evidence="1">
    <location>
        <begin position="1"/>
        <end position="65"/>
    </location>
</feature>
<keyword evidence="2" id="KW-0472">Membrane</keyword>
<reference evidence="3 4" key="1">
    <citation type="submission" date="2018-10" db="EMBL/GenBank/DDBJ databases">
        <title>The genome of Streptomyces dangxiongensis Z022.</title>
        <authorList>
            <person name="Zhang B."/>
        </authorList>
    </citation>
    <scope>NUCLEOTIDE SEQUENCE [LARGE SCALE GENOMIC DNA]</scope>
    <source>
        <strain evidence="3 4">Z022</strain>
    </source>
</reference>
<proteinExistence type="predicted"/>
<evidence type="ECO:0000256" key="2">
    <source>
        <dbReference type="SAM" id="Phobius"/>
    </source>
</evidence>
<feature type="transmembrane region" description="Helical" evidence="2">
    <location>
        <begin position="71"/>
        <end position="91"/>
    </location>
</feature>
<name>A0A3G2J8I5_9ACTN</name>
<gene>
    <name evidence="3" type="ORF">D9753_06170</name>
</gene>
<evidence type="ECO:0000313" key="3">
    <source>
        <dbReference type="EMBL" id="AYN38576.1"/>
    </source>
</evidence>
<accession>A0A3G2J8I5</accession>
<protein>
    <submittedName>
        <fullName evidence="3">Uncharacterized protein</fullName>
    </submittedName>
</protein>
<dbReference type="EMBL" id="CP033073">
    <property type="protein sequence ID" value="AYN38576.1"/>
    <property type="molecule type" value="Genomic_DNA"/>
</dbReference>
<keyword evidence="2" id="KW-0812">Transmembrane</keyword>
<dbReference type="Proteomes" id="UP000268329">
    <property type="component" value="Chromosome"/>
</dbReference>
<dbReference type="AlphaFoldDB" id="A0A3G2J8I5"/>
<evidence type="ECO:0000256" key="1">
    <source>
        <dbReference type="SAM" id="MobiDB-lite"/>
    </source>
</evidence>